<evidence type="ECO:0000313" key="1">
    <source>
        <dbReference type="EMBL" id="MET3576141.1"/>
    </source>
</evidence>
<protein>
    <submittedName>
        <fullName evidence="1">Uncharacterized protein</fullName>
    </submittedName>
</protein>
<keyword evidence="2" id="KW-1185">Reference proteome</keyword>
<organism evidence="1 2">
    <name type="scientific">Bhargavaea ullalensis</name>
    <dbReference type="NCBI Taxonomy" id="1265685"/>
    <lineage>
        <taxon>Bacteria</taxon>
        <taxon>Bacillati</taxon>
        <taxon>Bacillota</taxon>
        <taxon>Bacilli</taxon>
        <taxon>Bacillales</taxon>
        <taxon>Caryophanaceae</taxon>
        <taxon>Bhargavaea</taxon>
    </lineage>
</organism>
<evidence type="ECO:0000313" key="2">
    <source>
        <dbReference type="Proteomes" id="UP001549099"/>
    </source>
</evidence>
<sequence length="88" mass="10358">MDAVLEHEREVTDVYRLDILRADWTENWDFIVELEADSPEQLGSDHALLFAKTVAGRRRCKIYRSVGPILPGTGKMKYQRAFRFSRWE</sequence>
<reference evidence="1 2" key="1">
    <citation type="submission" date="2024-06" db="EMBL/GenBank/DDBJ databases">
        <title>Genomic Encyclopedia of Type Strains, Phase IV (KMG-IV): sequencing the most valuable type-strain genomes for metagenomic binning, comparative biology and taxonomic classification.</title>
        <authorList>
            <person name="Goeker M."/>
        </authorList>
    </citation>
    <scope>NUCLEOTIDE SEQUENCE [LARGE SCALE GENOMIC DNA]</scope>
    <source>
        <strain evidence="1 2">DSM 26128</strain>
    </source>
</reference>
<accession>A0ABV2GCX5</accession>
<proteinExistence type="predicted"/>
<comment type="caution">
    <text evidence="1">The sequence shown here is derived from an EMBL/GenBank/DDBJ whole genome shotgun (WGS) entry which is preliminary data.</text>
</comment>
<dbReference type="RefSeq" id="WP_354197920.1">
    <property type="nucleotide sequence ID" value="NZ_JBEPLW010000016.1"/>
</dbReference>
<gene>
    <name evidence="1" type="ORF">ABID49_002056</name>
</gene>
<name>A0ABV2GCX5_9BACL</name>
<dbReference type="Proteomes" id="UP001549099">
    <property type="component" value="Unassembled WGS sequence"/>
</dbReference>
<dbReference type="EMBL" id="JBEPLW010000016">
    <property type="protein sequence ID" value="MET3576141.1"/>
    <property type="molecule type" value="Genomic_DNA"/>
</dbReference>